<accession>A0A2H4MWV7</accession>
<dbReference type="InterPro" id="IPR049912">
    <property type="entry name" value="CRESS_DNA_REP"/>
</dbReference>
<evidence type="ECO:0000256" key="22">
    <source>
        <dbReference type="ARBA" id="ARBA00049360"/>
    </source>
</evidence>
<dbReference type="Gene3D" id="3.40.1310.20">
    <property type="match status" value="1"/>
</dbReference>
<evidence type="ECO:0000256" key="9">
    <source>
        <dbReference type="ARBA" id="ARBA00022705"/>
    </source>
</evidence>
<evidence type="ECO:0000256" key="7">
    <source>
        <dbReference type="ARBA" id="ARBA00022679"/>
    </source>
</evidence>
<keyword evidence="13" id="KW-0255">Endonuclease</keyword>
<keyword evidence="25" id="KW-1185">Reference proteome</keyword>
<dbReference type="GO" id="GO:0046872">
    <property type="term" value="F:metal ion binding"/>
    <property type="evidence" value="ECO:0007669"/>
    <property type="project" value="UniProtKB-KW"/>
</dbReference>
<comment type="catalytic activity">
    <reaction evidence="22">
        <text>ATP + H2O = ADP + phosphate + H(+)</text>
        <dbReference type="Rhea" id="RHEA:13065"/>
        <dbReference type="ChEBI" id="CHEBI:15377"/>
        <dbReference type="ChEBI" id="CHEBI:15378"/>
        <dbReference type="ChEBI" id="CHEBI:30616"/>
        <dbReference type="ChEBI" id="CHEBI:43474"/>
        <dbReference type="ChEBI" id="CHEBI:456216"/>
    </reaction>
</comment>
<keyword evidence="11" id="KW-0479">Metal-binding</keyword>
<dbReference type="GO" id="GO:0004519">
    <property type="term" value="F:endonuclease activity"/>
    <property type="evidence" value="ECO:0007669"/>
    <property type="project" value="UniProtKB-KW"/>
</dbReference>
<evidence type="ECO:0000313" key="25">
    <source>
        <dbReference type="Proteomes" id="UP000297034"/>
    </source>
</evidence>
<comment type="cofactor">
    <cofactor evidence="1">
        <name>Mn(2+)</name>
        <dbReference type="ChEBI" id="CHEBI:29035"/>
    </cofactor>
</comment>
<keyword evidence="12" id="KW-0547">Nucleotide-binding</keyword>
<evidence type="ECO:0000256" key="2">
    <source>
        <dbReference type="ARBA" id="ARBA00001946"/>
    </source>
</evidence>
<dbReference type="PROSITE" id="PS52020">
    <property type="entry name" value="CRESS_DNA_REP"/>
    <property type="match status" value="1"/>
</dbReference>
<evidence type="ECO:0000256" key="10">
    <source>
        <dbReference type="ARBA" id="ARBA00022722"/>
    </source>
</evidence>
<comment type="similarity">
    <text evidence="4">Belongs to the nanoviruses/circoviruses replication-associated protein family.</text>
</comment>
<dbReference type="Pfam" id="PF00910">
    <property type="entry name" value="RNA_helicase"/>
    <property type="match status" value="1"/>
</dbReference>
<keyword evidence="19" id="KW-0511">Multifunctional enzyme</keyword>
<evidence type="ECO:0000256" key="5">
    <source>
        <dbReference type="ARBA" id="ARBA00014531"/>
    </source>
</evidence>
<feature type="domain" description="CRESS-DNA virus Rep endonuclease" evidence="23">
    <location>
        <begin position="2"/>
        <end position="110"/>
    </location>
</feature>
<evidence type="ECO:0000313" key="24">
    <source>
        <dbReference type="EMBL" id="ATP66710.1"/>
    </source>
</evidence>
<comment type="cofactor">
    <cofactor evidence="2">
        <name>Mg(2+)</name>
        <dbReference type="ChEBI" id="CHEBI:18420"/>
    </cofactor>
</comment>
<evidence type="ECO:0000256" key="17">
    <source>
        <dbReference type="ARBA" id="ARBA00023124"/>
    </source>
</evidence>
<keyword evidence="6" id="KW-1048">Host nucleus</keyword>
<evidence type="ECO:0000256" key="12">
    <source>
        <dbReference type="ARBA" id="ARBA00022741"/>
    </source>
</evidence>
<evidence type="ECO:0000256" key="21">
    <source>
        <dbReference type="ARBA" id="ARBA00032243"/>
    </source>
</evidence>
<keyword evidence="16" id="KW-0067">ATP-binding</keyword>
<keyword evidence="17" id="KW-0190">Covalent protein-DNA linkage</keyword>
<evidence type="ECO:0000256" key="8">
    <source>
        <dbReference type="ARBA" id="ARBA00022695"/>
    </source>
</evidence>
<dbReference type="GO" id="GO:0005524">
    <property type="term" value="F:ATP binding"/>
    <property type="evidence" value="ECO:0007669"/>
    <property type="project" value="UniProtKB-KW"/>
</dbReference>
<reference evidence="24" key="1">
    <citation type="journal article" date="2018" name="Microbiome">
        <title>Comparative analysis of rodent and small mammal viromes to better understand the wildlife origin of emerging infectious diseases.</title>
        <authorList>
            <person name="Wu Z."/>
            <person name="Lu L."/>
            <person name="Du J."/>
            <person name="Yang L."/>
            <person name="Ren X."/>
            <person name="Liu B."/>
            <person name="Jiang J."/>
            <person name="Yang J."/>
            <person name="Dong J."/>
            <person name="Sun L."/>
            <person name="Zhu Y."/>
            <person name="Li Y."/>
            <person name="Zheng D."/>
            <person name="Zhang C."/>
            <person name="Su H."/>
            <person name="Zheng Y."/>
            <person name="Zhou H."/>
            <person name="Zhu G."/>
            <person name="Li H."/>
            <person name="Chmura A."/>
            <person name="Yang F."/>
            <person name="Daszak P."/>
            <person name="Wang J."/>
            <person name="Liu Q."/>
            <person name="Jin Q."/>
        </authorList>
    </citation>
    <scope>NUCLEOTIDE SEQUENCE [LARGE SCALE GENOMIC DNA]</scope>
    <source>
        <strain evidence="24">RtRf-CV-2/YN2013</strain>
    </source>
</reference>
<evidence type="ECO:0000256" key="14">
    <source>
        <dbReference type="ARBA" id="ARBA00022801"/>
    </source>
</evidence>
<evidence type="ECO:0000259" key="23">
    <source>
        <dbReference type="PROSITE" id="PS52020"/>
    </source>
</evidence>
<dbReference type="GO" id="GO:0003723">
    <property type="term" value="F:RNA binding"/>
    <property type="evidence" value="ECO:0007669"/>
    <property type="project" value="InterPro"/>
</dbReference>
<sequence>MQRHVKRLCFTLHDYTESEYNGIINVFKTKCTYLIIGKEICPTTQRRHLQGYMYIVILFIFRNLNKSYRFSTIKRLFCTERVHIELARGSDTDNRRYCSKENDFFEYGTPSTNSRKSNTIQDATEAIRQGHNLQYVAENFDTIYVRHWRGLEKFIEKIKPPPERDFKTFVKYFYGPPGTGKSRTALQEAKETNEPIYYKPRGPWWDGYEQQPNVIIDDFYGWIPYDDLLKILDRYPYRVPIKGSYQIFNSKRIWITSNIEPEKQYKHSHFIPEALLRRIDVIKLFE</sequence>
<dbReference type="GO" id="GO:0003724">
    <property type="term" value="F:RNA helicase activity"/>
    <property type="evidence" value="ECO:0007669"/>
    <property type="project" value="InterPro"/>
</dbReference>
<name>A0A2H4MWV7_9CIRC</name>
<evidence type="ECO:0000256" key="20">
    <source>
        <dbReference type="ARBA" id="ARBA00030754"/>
    </source>
</evidence>
<evidence type="ECO:0000256" key="15">
    <source>
        <dbReference type="ARBA" id="ARBA00022806"/>
    </source>
</evidence>
<dbReference type="GO" id="GO:0016787">
    <property type="term" value="F:hydrolase activity"/>
    <property type="evidence" value="ECO:0007669"/>
    <property type="project" value="UniProtKB-KW"/>
</dbReference>
<evidence type="ECO:0000256" key="16">
    <source>
        <dbReference type="ARBA" id="ARBA00022840"/>
    </source>
</evidence>
<keyword evidence="7" id="KW-0808">Transferase</keyword>
<organism evidence="24">
    <name type="scientific">Rodent associated cyclovirus 1</name>
    <dbReference type="NCBI Taxonomy" id="2560714"/>
    <lineage>
        <taxon>Viruses</taxon>
        <taxon>Monodnaviria</taxon>
        <taxon>Shotokuvirae</taxon>
        <taxon>Cressdnaviricota</taxon>
        <taxon>Arfiviricetes</taxon>
        <taxon>Cirlivirales</taxon>
        <taxon>Circoviridae</taxon>
        <taxon>Cyclovirus</taxon>
        <taxon>Cyclovirus rata</taxon>
    </lineage>
</organism>
<evidence type="ECO:0000256" key="11">
    <source>
        <dbReference type="ARBA" id="ARBA00022723"/>
    </source>
</evidence>
<dbReference type="Pfam" id="PF02407">
    <property type="entry name" value="Viral_Rep"/>
    <property type="match status" value="1"/>
</dbReference>
<dbReference type="GO" id="GO:0003677">
    <property type="term" value="F:DNA binding"/>
    <property type="evidence" value="ECO:0007669"/>
    <property type="project" value="UniProtKB-KW"/>
</dbReference>
<dbReference type="GO" id="GO:0006260">
    <property type="term" value="P:DNA replication"/>
    <property type="evidence" value="ECO:0007669"/>
    <property type="project" value="UniProtKB-KW"/>
</dbReference>
<keyword evidence="9" id="KW-0235">DNA replication</keyword>
<evidence type="ECO:0000256" key="3">
    <source>
        <dbReference type="ARBA" id="ARBA00004147"/>
    </source>
</evidence>
<keyword evidence="8" id="KW-0548">Nucleotidyltransferase</keyword>
<keyword evidence="10" id="KW-0540">Nuclease</keyword>
<evidence type="ECO:0000256" key="13">
    <source>
        <dbReference type="ARBA" id="ARBA00022759"/>
    </source>
</evidence>
<dbReference type="GeneID" id="65099727"/>
<dbReference type="RefSeq" id="YP_010084721.1">
    <property type="nucleotide sequence ID" value="NC_055150.1"/>
</dbReference>
<keyword evidence="18" id="KW-0238">DNA-binding</keyword>
<dbReference type="GO" id="GO:0016779">
    <property type="term" value="F:nucleotidyltransferase activity"/>
    <property type="evidence" value="ECO:0007669"/>
    <property type="project" value="UniProtKB-KW"/>
</dbReference>
<proteinExistence type="inferred from homology"/>
<dbReference type="GO" id="GO:0042025">
    <property type="term" value="C:host cell nucleus"/>
    <property type="evidence" value="ECO:0007669"/>
    <property type="project" value="UniProtKB-SubCell"/>
</dbReference>
<dbReference type="Proteomes" id="UP000297034">
    <property type="component" value="Segment"/>
</dbReference>
<dbReference type="InterPro" id="IPR000605">
    <property type="entry name" value="Helicase_SF3_ssDNA/RNA_vir"/>
</dbReference>
<comment type="subcellular location">
    <subcellularLocation>
        <location evidence="3">Host nucleus</location>
    </subcellularLocation>
</comment>
<protein>
    <recommendedName>
        <fullName evidence="5">Replication-associated protein</fullName>
    </recommendedName>
    <alternativeName>
        <fullName evidence="20">ATP-dependent helicase Rep</fullName>
    </alternativeName>
    <alternativeName>
        <fullName evidence="21">RepP</fullName>
    </alternativeName>
</protein>
<evidence type="ECO:0000256" key="1">
    <source>
        <dbReference type="ARBA" id="ARBA00001936"/>
    </source>
</evidence>
<keyword evidence="14" id="KW-0378">Hydrolase</keyword>
<evidence type="ECO:0000256" key="6">
    <source>
        <dbReference type="ARBA" id="ARBA00022562"/>
    </source>
</evidence>
<dbReference type="EMBL" id="KY370028">
    <property type="protein sequence ID" value="ATP66710.1"/>
    <property type="molecule type" value="Genomic_DNA"/>
</dbReference>
<dbReference type="KEGG" id="vg:65099727"/>
<evidence type="ECO:0000256" key="4">
    <source>
        <dbReference type="ARBA" id="ARBA00008545"/>
    </source>
</evidence>
<evidence type="ECO:0000256" key="18">
    <source>
        <dbReference type="ARBA" id="ARBA00023125"/>
    </source>
</evidence>
<dbReference type="SUPFAM" id="SSF52540">
    <property type="entry name" value="P-loop containing nucleoside triphosphate hydrolases"/>
    <property type="match status" value="1"/>
</dbReference>
<keyword evidence="15" id="KW-0347">Helicase</keyword>
<evidence type="ECO:0000256" key="19">
    <source>
        <dbReference type="ARBA" id="ARBA00023268"/>
    </source>
</evidence>
<dbReference type="InterPro" id="IPR027417">
    <property type="entry name" value="P-loop_NTPase"/>
</dbReference>